<accession>A0ABU8NF66</accession>
<comment type="similarity">
    <text evidence="6">Belongs to the DNA polymerase HolA subunit family.</text>
</comment>
<reference evidence="9 10" key="1">
    <citation type="submission" date="2024-03" db="EMBL/GenBank/DDBJ databases">
        <title>Actinomycetospora sp. OC33-EN06, a novel actinomycete isolated from wild orchid (Aerides multiflora).</title>
        <authorList>
            <person name="Suriyachadkun C."/>
        </authorList>
    </citation>
    <scope>NUCLEOTIDE SEQUENCE [LARGE SCALE GENOMIC DNA]</scope>
    <source>
        <strain evidence="9 10">OC33-EN06</strain>
    </source>
</reference>
<evidence type="ECO:0000256" key="5">
    <source>
        <dbReference type="ARBA" id="ARBA00022932"/>
    </source>
</evidence>
<comment type="catalytic activity">
    <reaction evidence="7">
        <text>DNA(n) + a 2'-deoxyribonucleoside 5'-triphosphate = DNA(n+1) + diphosphate</text>
        <dbReference type="Rhea" id="RHEA:22508"/>
        <dbReference type="Rhea" id="RHEA-COMP:17339"/>
        <dbReference type="Rhea" id="RHEA-COMP:17340"/>
        <dbReference type="ChEBI" id="CHEBI:33019"/>
        <dbReference type="ChEBI" id="CHEBI:61560"/>
        <dbReference type="ChEBI" id="CHEBI:173112"/>
        <dbReference type="EC" id="2.7.7.7"/>
    </reaction>
</comment>
<sequence length="349" mass="35238">MTPVSTTSPPGPLHLVVGDEALLVERAVARAVAAAREADPAVEVSSLPAGDLTAGVLGELVSPSLFAESRVVVVENGHDAGAEVTTLLLDYAKAPSDGVTLVVVHRGPPKGAKGRRPAARGAAKAPAKGGGAKGDALLEGLRAAGATETSASSLSDDQRADFVRAEVRQAGGKITGDALGLLMDAVGSDLRELAAAASQLASDSGGHVDADAVRRFHRGRAEVTGFAVADRAMTGDRAGALEALRWALDTGVPHVVVADAIADGVRTAARVTAAGRGDPYSLASSLKMPPWKVKRGQQNGRGWTGEGLTHAMGVVADLNANVKGAAADPSYALESAVEAVVAARGSARR</sequence>
<evidence type="ECO:0000256" key="8">
    <source>
        <dbReference type="SAM" id="MobiDB-lite"/>
    </source>
</evidence>
<dbReference type="Proteomes" id="UP001370100">
    <property type="component" value="Unassembled WGS sequence"/>
</dbReference>
<evidence type="ECO:0000256" key="6">
    <source>
        <dbReference type="ARBA" id="ARBA00034754"/>
    </source>
</evidence>
<evidence type="ECO:0000256" key="2">
    <source>
        <dbReference type="ARBA" id="ARBA00022679"/>
    </source>
</evidence>
<dbReference type="PANTHER" id="PTHR34388">
    <property type="entry name" value="DNA POLYMERASE III SUBUNIT DELTA"/>
    <property type="match status" value="1"/>
</dbReference>
<name>A0ABU8NF66_9PSEU</name>
<dbReference type="Gene3D" id="1.20.272.10">
    <property type="match status" value="1"/>
</dbReference>
<evidence type="ECO:0000256" key="4">
    <source>
        <dbReference type="ARBA" id="ARBA00022705"/>
    </source>
</evidence>
<dbReference type="NCBIfam" id="TIGR01128">
    <property type="entry name" value="holA"/>
    <property type="match status" value="1"/>
</dbReference>
<evidence type="ECO:0000256" key="7">
    <source>
        <dbReference type="ARBA" id="ARBA00049244"/>
    </source>
</evidence>
<dbReference type="EC" id="2.7.7.7" evidence="1"/>
<dbReference type="InterPro" id="IPR027417">
    <property type="entry name" value="P-loop_NTPase"/>
</dbReference>
<protein>
    <recommendedName>
        <fullName evidence="1">DNA-directed DNA polymerase</fullName>
        <ecNumber evidence="1">2.7.7.7</ecNumber>
    </recommendedName>
</protein>
<dbReference type="InterPro" id="IPR005790">
    <property type="entry name" value="DNA_polIII_delta"/>
</dbReference>
<evidence type="ECO:0000313" key="9">
    <source>
        <dbReference type="EMBL" id="MEJ2890266.1"/>
    </source>
</evidence>
<dbReference type="Gene3D" id="3.40.50.300">
    <property type="entry name" value="P-loop containing nucleotide triphosphate hydrolases"/>
    <property type="match status" value="1"/>
</dbReference>
<feature type="region of interest" description="Disordered" evidence="8">
    <location>
        <begin position="107"/>
        <end position="132"/>
    </location>
</feature>
<dbReference type="SUPFAM" id="SSF48019">
    <property type="entry name" value="post-AAA+ oligomerization domain-like"/>
    <property type="match status" value="1"/>
</dbReference>
<keyword evidence="5" id="KW-0239">DNA-directed DNA polymerase</keyword>
<evidence type="ECO:0000256" key="1">
    <source>
        <dbReference type="ARBA" id="ARBA00012417"/>
    </source>
</evidence>
<gene>
    <name evidence="9" type="ORF">WCD41_27660</name>
</gene>
<evidence type="ECO:0000313" key="10">
    <source>
        <dbReference type="Proteomes" id="UP001370100"/>
    </source>
</evidence>
<evidence type="ECO:0000256" key="3">
    <source>
        <dbReference type="ARBA" id="ARBA00022695"/>
    </source>
</evidence>
<keyword evidence="10" id="KW-1185">Reference proteome</keyword>
<dbReference type="InterPro" id="IPR008921">
    <property type="entry name" value="DNA_pol3_clamp-load_cplx_C"/>
</dbReference>
<dbReference type="EMBL" id="JBBEGL010000011">
    <property type="protein sequence ID" value="MEJ2890266.1"/>
    <property type="molecule type" value="Genomic_DNA"/>
</dbReference>
<keyword evidence="3" id="KW-0548">Nucleotidyltransferase</keyword>
<dbReference type="PANTHER" id="PTHR34388:SF1">
    <property type="entry name" value="DNA POLYMERASE III SUBUNIT DELTA"/>
    <property type="match status" value="1"/>
</dbReference>
<comment type="caution">
    <text evidence="9">The sequence shown here is derived from an EMBL/GenBank/DDBJ whole genome shotgun (WGS) entry which is preliminary data.</text>
</comment>
<dbReference type="RefSeq" id="WP_337718462.1">
    <property type="nucleotide sequence ID" value="NZ_JBBEGL010000011.1"/>
</dbReference>
<organism evidence="9 10">
    <name type="scientific">Actinomycetospora aeridis</name>
    <dbReference type="NCBI Taxonomy" id="3129231"/>
    <lineage>
        <taxon>Bacteria</taxon>
        <taxon>Bacillati</taxon>
        <taxon>Actinomycetota</taxon>
        <taxon>Actinomycetes</taxon>
        <taxon>Pseudonocardiales</taxon>
        <taxon>Pseudonocardiaceae</taxon>
        <taxon>Actinomycetospora</taxon>
    </lineage>
</organism>
<dbReference type="SUPFAM" id="SSF52540">
    <property type="entry name" value="P-loop containing nucleoside triphosphate hydrolases"/>
    <property type="match status" value="1"/>
</dbReference>
<keyword evidence="4" id="KW-0235">DNA replication</keyword>
<proteinExistence type="inferred from homology"/>
<keyword evidence="2" id="KW-0808">Transferase</keyword>